<reference evidence="2 3" key="1">
    <citation type="journal article" date="2019" name="Nat. Ecol. Evol.">
        <title>Megaphylogeny resolves global patterns of mushroom evolution.</title>
        <authorList>
            <person name="Varga T."/>
            <person name="Krizsan K."/>
            <person name="Foldi C."/>
            <person name="Dima B."/>
            <person name="Sanchez-Garcia M."/>
            <person name="Sanchez-Ramirez S."/>
            <person name="Szollosi G.J."/>
            <person name="Szarkandi J.G."/>
            <person name="Papp V."/>
            <person name="Albert L."/>
            <person name="Andreopoulos W."/>
            <person name="Angelini C."/>
            <person name="Antonin V."/>
            <person name="Barry K.W."/>
            <person name="Bougher N.L."/>
            <person name="Buchanan P."/>
            <person name="Buyck B."/>
            <person name="Bense V."/>
            <person name="Catcheside P."/>
            <person name="Chovatia M."/>
            <person name="Cooper J."/>
            <person name="Damon W."/>
            <person name="Desjardin D."/>
            <person name="Finy P."/>
            <person name="Geml J."/>
            <person name="Haridas S."/>
            <person name="Hughes K."/>
            <person name="Justo A."/>
            <person name="Karasinski D."/>
            <person name="Kautmanova I."/>
            <person name="Kiss B."/>
            <person name="Kocsube S."/>
            <person name="Kotiranta H."/>
            <person name="LaButti K.M."/>
            <person name="Lechner B.E."/>
            <person name="Liimatainen K."/>
            <person name="Lipzen A."/>
            <person name="Lukacs Z."/>
            <person name="Mihaltcheva S."/>
            <person name="Morgado L.N."/>
            <person name="Niskanen T."/>
            <person name="Noordeloos M.E."/>
            <person name="Ohm R.A."/>
            <person name="Ortiz-Santana B."/>
            <person name="Ovrebo C."/>
            <person name="Racz N."/>
            <person name="Riley R."/>
            <person name="Savchenko A."/>
            <person name="Shiryaev A."/>
            <person name="Soop K."/>
            <person name="Spirin V."/>
            <person name="Szebenyi C."/>
            <person name="Tomsovsky M."/>
            <person name="Tulloss R.E."/>
            <person name="Uehling J."/>
            <person name="Grigoriev I.V."/>
            <person name="Vagvolgyi C."/>
            <person name="Papp T."/>
            <person name="Martin F.M."/>
            <person name="Miettinen O."/>
            <person name="Hibbett D.S."/>
            <person name="Nagy L.G."/>
        </authorList>
    </citation>
    <scope>NUCLEOTIDE SEQUENCE [LARGE SCALE GENOMIC DNA]</scope>
    <source>
        <strain evidence="2 3">HHB13444</strain>
    </source>
</reference>
<accession>A0A5C3PB85</accession>
<evidence type="ECO:0000256" key="1">
    <source>
        <dbReference type="SAM" id="MobiDB-lite"/>
    </source>
</evidence>
<feature type="compositionally biased region" description="Basic and acidic residues" evidence="1">
    <location>
        <begin position="285"/>
        <end position="296"/>
    </location>
</feature>
<keyword evidence="3" id="KW-1185">Reference proteome</keyword>
<evidence type="ECO:0000313" key="3">
    <source>
        <dbReference type="Proteomes" id="UP000308197"/>
    </source>
</evidence>
<dbReference type="EMBL" id="ML211211">
    <property type="protein sequence ID" value="TFK86207.1"/>
    <property type="molecule type" value="Genomic_DNA"/>
</dbReference>
<dbReference type="InParanoid" id="A0A5C3PB85"/>
<protein>
    <submittedName>
        <fullName evidence="2">Uncharacterized protein</fullName>
    </submittedName>
</protein>
<proteinExistence type="predicted"/>
<feature type="region of interest" description="Disordered" evidence="1">
    <location>
        <begin position="275"/>
        <end position="296"/>
    </location>
</feature>
<organism evidence="2 3">
    <name type="scientific">Polyporus arcularius HHB13444</name>
    <dbReference type="NCBI Taxonomy" id="1314778"/>
    <lineage>
        <taxon>Eukaryota</taxon>
        <taxon>Fungi</taxon>
        <taxon>Dikarya</taxon>
        <taxon>Basidiomycota</taxon>
        <taxon>Agaricomycotina</taxon>
        <taxon>Agaricomycetes</taxon>
        <taxon>Polyporales</taxon>
        <taxon>Polyporaceae</taxon>
        <taxon>Polyporus</taxon>
    </lineage>
</organism>
<name>A0A5C3PB85_9APHY</name>
<dbReference type="AlphaFoldDB" id="A0A5C3PB85"/>
<dbReference type="Proteomes" id="UP000308197">
    <property type="component" value="Unassembled WGS sequence"/>
</dbReference>
<sequence length="296" mass="32870">MSICGPPVVTAGRVYRTRIICSPYCLLLALLHRLVSILATHTQPTSVSPIYPYPLPAWDVRHLLPSFLAFGGWICTYSAVPRFPTPTPIPIPVRPRRASLHRWATPHLPFRRSLLSICLLSLVGKIECESVSTSFPCLRRLSSFHPGSPLFAPSSLCTLGRIASHRIVWCRRSRIVIKHPSASPHPYPHTLAQCIIVVIVRHPHRTHFDRHSSHCTTAHIIVFSPPARPKFRVVCVLNAWMLSLSARSRRPFRIYAPPTSIHAPSPYPMRRVRAGVLGAGGSGGDDERKGADARSG</sequence>
<gene>
    <name evidence="2" type="ORF">K466DRAFT_159999</name>
</gene>
<evidence type="ECO:0000313" key="2">
    <source>
        <dbReference type="EMBL" id="TFK86207.1"/>
    </source>
</evidence>